<evidence type="ECO:0000313" key="2">
    <source>
        <dbReference type="EMBL" id="KAK8857053.1"/>
    </source>
</evidence>
<accession>A0ABR2I3V9</accession>
<keyword evidence="1" id="KW-1133">Transmembrane helix</keyword>
<name>A0ABR2I3V9_9PEZI</name>
<sequence length="120" mass="12664">MLTSTAADGAPTNPGEHAYKAAHAVGRSSETYSIVMHGTNQLTSGMVGMPRLNRYAGNLASWLGFLSSRLLVAFCPAAGCAGTRRRARRRPRAQDCHGSGNVVIIQHAAILLPSRGDSMS</sequence>
<comment type="caution">
    <text evidence="2">The sequence shown here is derived from an EMBL/GenBank/DDBJ whole genome shotgun (WGS) entry which is preliminary data.</text>
</comment>
<keyword evidence="1" id="KW-0812">Transmembrane</keyword>
<gene>
    <name evidence="2" type="ORF">PGQ11_012965</name>
</gene>
<evidence type="ECO:0000256" key="1">
    <source>
        <dbReference type="SAM" id="Phobius"/>
    </source>
</evidence>
<dbReference type="Proteomes" id="UP001390339">
    <property type="component" value="Unassembled WGS sequence"/>
</dbReference>
<keyword evidence="3" id="KW-1185">Reference proteome</keyword>
<feature type="transmembrane region" description="Helical" evidence="1">
    <location>
        <begin position="59"/>
        <end position="82"/>
    </location>
</feature>
<protein>
    <submittedName>
        <fullName evidence="2">Uncharacterized protein</fullName>
    </submittedName>
</protein>
<evidence type="ECO:0000313" key="3">
    <source>
        <dbReference type="Proteomes" id="UP001390339"/>
    </source>
</evidence>
<organism evidence="2 3">
    <name type="scientific">Apiospora arundinis</name>
    <dbReference type="NCBI Taxonomy" id="335852"/>
    <lineage>
        <taxon>Eukaryota</taxon>
        <taxon>Fungi</taxon>
        <taxon>Dikarya</taxon>
        <taxon>Ascomycota</taxon>
        <taxon>Pezizomycotina</taxon>
        <taxon>Sordariomycetes</taxon>
        <taxon>Xylariomycetidae</taxon>
        <taxon>Amphisphaeriales</taxon>
        <taxon>Apiosporaceae</taxon>
        <taxon>Apiospora</taxon>
    </lineage>
</organism>
<keyword evidence="1" id="KW-0472">Membrane</keyword>
<reference evidence="2 3" key="1">
    <citation type="journal article" date="2024" name="IMA Fungus">
        <title>Apiospora arundinis, a panoply of carbohydrate-active enzymes and secondary metabolites.</title>
        <authorList>
            <person name="Sorensen T."/>
            <person name="Petersen C."/>
            <person name="Muurmann A.T."/>
            <person name="Christiansen J.V."/>
            <person name="Brundto M.L."/>
            <person name="Overgaard C.K."/>
            <person name="Boysen A.T."/>
            <person name="Wollenberg R.D."/>
            <person name="Larsen T.O."/>
            <person name="Sorensen J.L."/>
            <person name="Nielsen K.L."/>
            <person name="Sondergaard T.E."/>
        </authorList>
    </citation>
    <scope>NUCLEOTIDE SEQUENCE [LARGE SCALE GENOMIC DNA]</scope>
    <source>
        <strain evidence="2 3">AAU 773</strain>
    </source>
</reference>
<proteinExistence type="predicted"/>
<dbReference type="EMBL" id="JAPCWZ010000007">
    <property type="protein sequence ID" value="KAK8857053.1"/>
    <property type="molecule type" value="Genomic_DNA"/>
</dbReference>